<feature type="non-terminal residue" evidence="4">
    <location>
        <position position="45"/>
    </location>
</feature>
<dbReference type="EMBL" id="JARQDV010000082">
    <property type="protein sequence ID" value="MDT2966465.1"/>
    <property type="molecule type" value="Genomic_DNA"/>
</dbReference>
<dbReference type="Gene3D" id="1.10.8.130">
    <property type="match status" value="1"/>
</dbReference>
<keyword evidence="1" id="KW-1277">Toxin-antitoxin system</keyword>
<dbReference type="GO" id="GO:0015643">
    <property type="term" value="F:toxic substance binding"/>
    <property type="evidence" value="ECO:0007669"/>
    <property type="project" value="InterPro"/>
</dbReference>
<accession>A0AAW8UVF3</accession>
<dbReference type="SUPFAM" id="SSF81710">
    <property type="entry name" value="Plasmid maintenance system epsilon/zeta, antidote epsilon subunit"/>
    <property type="match status" value="1"/>
</dbReference>
<dbReference type="EMBL" id="JARQDV010000081">
    <property type="protein sequence ID" value="MDT2966463.1"/>
    <property type="molecule type" value="Genomic_DNA"/>
</dbReference>
<comment type="caution">
    <text evidence="4">The sequence shown here is derived from an EMBL/GenBank/DDBJ whole genome shotgun (WGS) entry which is preliminary data.</text>
</comment>
<protein>
    <submittedName>
        <fullName evidence="4">Antitoxin</fullName>
    </submittedName>
</protein>
<dbReference type="GO" id="GO:0031342">
    <property type="term" value="P:negative regulation of cell killing"/>
    <property type="evidence" value="ECO:0007669"/>
    <property type="project" value="InterPro"/>
</dbReference>
<organism evidence="4 5">
    <name type="scientific">Enterococcus casseliflavus</name>
    <name type="common">Enterococcus flavescens</name>
    <dbReference type="NCBI Taxonomy" id="37734"/>
    <lineage>
        <taxon>Bacteria</taxon>
        <taxon>Bacillati</taxon>
        <taxon>Bacillota</taxon>
        <taxon>Bacilli</taxon>
        <taxon>Lactobacillales</taxon>
        <taxon>Enterococcaceae</taxon>
        <taxon>Enterococcus</taxon>
    </lineage>
</organism>
<name>A0AAW8UVF3_ENTCA</name>
<evidence type="ECO:0000313" key="3">
    <source>
        <dbReference type="EMBL" id="MDT2966463.1"/>
    </source>
</evidence>
<evidence type="ECO:0000313" key="4">
    <source>
        <dbReference type="EMBL" id="MDT2966465.1"/>
    </source>
</evidence>
<feature type="domain" description="Antitoxin epsilon/PezA" evidence="2">
    <location>
        <begin position="4"/>
        <end position="45"/>
    </location>
</feature>
<dbReference type="AlphaFoldDB" id="A0AAW8UVF3"/>
<dbReference type="GO" id="GO:0009636">
    <property type="term" value="P:response to toxic substance"/>
    <property type="evidence" value="ECO:0007669"/>
    <property type="project" value="InterPro"/>
</dbReference>
<evidence type="ECO:0000259" key="2">
    <source>
        <dbReference type="Pfam" id="PF08998"/>
    </source>
</evidence>
<evidence type="ECO:0000313" key="5">
    <source>
        <dbReference type="Proteomes" id="UP001268896"/>
    </source>
</evidence>
<dbReference type="InterPro" id="IPR035569">
    <property type="entry name" value="Antitoxin_epsilon/PezA_dom_sf"/>
</dbReference>
<sequence>MAVTYEKTFEIEIINELSASVYNRVLNYVLNHELNKNDSQLLEVN</sequence>
<gene>
    <name evidence="3" type="ORF">P7I32_18005</name>
    <name evidence="4" type="ORF">P7I32_18015</name>
</gene>
<dbReference type="Proteomes" id="UP001268896">
    <property type="component" value="Unassembled WGS sequence"/>
</dbReference>
<dbReference type="InterPro" id="IPR015090">
    <property type="entry name" value="Epsilon_PezA_dom"/>
</dbReference>
<reference evidence="4" key="1">
    <citation type="submission" date="2023-03" db="EMBL/GenBank/DDBJ databases">
        <authorList>
            <person name="Shen W."/>
            <person name="Cai J."/>
        </authorList>
    </citation>
    <scope>NUCLEOTIDE SEQUENCE</scope>
    <source>
        <strain evidence="4">K72-2</strain>
    </source>
</reference>
<proteinExistence type="predicted"/>
<dbReference type="Pfam" id="PF08998">
    <property type="entry name" value="Epsilon_antitox"/>
    <property type="match status" value="1"/>
</dbReference>
<evidence type="ECO:0000256" key="1">
    <source>
        <dbReference type="ARBA" id="ARBA00022649"/>
    </source>
</evidence>